<gene>
    <name evidence="1" type="ORF">SUNI508_13340</name>
</gene>
<organism evidence="1 2">
    <name type="scientific">Seiridium unicorne</name>
    <dbReference type="NCBI Taxonomy" id="138068"/>
    <lineage>
        <taxon>Eukaryota</taxon>
        <taxon>Fungi</taxon>
        <taxon>Dikarya</taxon>
        <taxon>Ascomycota</taxon>
        <taxon>Pezizomycotina</taxon>
        <taxon>Sordariomycetes</taxon>
        <taxon>Xylariomycetidae</taxon>
        <taxon>Amphisphaeriales</taxon>
        <taxon>Sporocadaceae</taxon>
        <taxon>Seiridium</taxon>
    </lineage>
</organism>
<reference evidence="1 2" key="1">
    <citation type="journal article" date="2024" name="J. Plant Pathol.">
        <title>Sequence and assembly of the genome of Seiridium unicorne, isolate CBS 538.82, causal agent of cypress canker disease.</title>
        <authorList>
            <person name="Scali E."/>
            <person name="Rocca G.D."/>
            <person name="Danti R."/>
            <person name="Garbelotto M."/>
            <person name="Barberini S."/>
            <person name="Baroncelli R."/>
            <person name="Emiliani G."/>
        </authorList>
    </citation>
    <scope>NUCLEOTIDE SEQUENCE [LARGE SCALE GENOMIC DNA]</scope>
    <source>
        <strain evidence="1 2">BM-138-508</strain>
    </source>
</reference>
<protein>
    <recommendedName>
        <fullName evidence="3">Peptidase C58 YopT-type domain-containing protein</fullName>
    </recommendedName>
</protein>
<evidence type="ECO:0000313" key="2">
    <source>
        <dbReference type="Proteomes" id="UP001408356"/>
    </source>
</evidence>
<dbReference type="Proteomes" id="UP001408356">
    <property type="component" value="Unassembled WGS sequence"/>
</dbReference>
<name>A0ABR2VDC5_9PEZI</name>
<accession>A0ABR2VDC5</accession>
<evidence type="ECO:0000313" key="1">
    <source>
        <dbReference type="EMBL" id="KAK9424887.1"/>
    </source>
</evidence>
<evidence type="ECO:0008006" key="3">
    <source>
        <dbReference type="Google" id="ProtNLM"/>
    </source>
</evidence>
<sequence>MNNSASSDIAHKYESLGRGSTVIKLSTKFDQKEFIDTNRKYAESLSDKLNKPLLKDYYIEKAAEGGLCSAAVMQWLDTGSIPSSTEDMVTRLSKVQGSAEVDNERDFLTWCSNLSTIFKKLKKVKDSNGLDLNVTQTFINYLLDNAGKINTKYKLFLILVFKDGTSHAVGLNLETKSFFDPNSGVWAIQSTEDAAKDITYLIFGLEQIRNQYGNVVTVRAITYL</sequence>
<dbReference type="EMBL" id="JARVKF010000028">
    <property type="protein sequence ID" value="KAK9424887.1"/>
    <property type="molecule type" value="Genomic_DNA"/>
</dbReference>
<proteinExistence type="predicted"/>
<comment type="caution">
    <text evidence="1">The sequence shown here is derived from an EMBL/GenBank/DDBJ whole genome shotgun (WGS) entry which is preliminary data.</text>
</comment>
<keyword evidence="2" id="KW-1185">Reference proteome</keyword>